<sequence>MLNADLVNKVLGNVSAGDTTGTENLLYRLVEPSRWYMAFVTPREQALRLCSGQVYAVAVEGYPDKQFMGTALDPVVNENGVVNILEFGEDIGALISVRSVKATLTAQMSGMKVPLSAIGFENGVPMLMVDGTAVPLNVLSTDEDTAIVAAKEGGALQAGQRYGK</sequence>
<gene>
    <name evidence="1" type="ORF">SDC9_196904</name>
</gene>
<reference evidence="1" key="1">
    <citation type="submission" date="2019-08" db="EMBL/GenBank/DDBJ databases">
        <authorList>
            <person name="Kucharzyk K."/>
            <person name="Murdoch R.W."/>
            <person name="Higgins S."/>
            <person name="Loffler F."/>
        </authorList>
    </citation>
    <scope>NUCLEOTIDE SEQUENCE</scope>
</reference>
<dbReference type="EMBL" id="VSSQ01112385">
    <property type="protein sequence ID" value="MPN49287.1"/>
    <property type="molecule type" value="Genomic_DNA"/>
</dbReference>
<dbReference type="AlphaFoldDB" id="A0A645IDG2"/>
<accession>A0A645IDG2</accession>
<proteinExistence type="predicted"/>
<name>A0A645IDG2_9ZZZZ</name>
<protein>
    <submittedName>
        <fullName evidence="1">Uncharacterized protein</fullName>
    </submittedName>
</protein>
<comment type="caution">
    <text evidence="1">The sequence shown here is derived from an EMBL/GenBank/DDBJ whole genome shotgun (WGS) entry which is preliminary data.</text>
</comment>
<evidence type="ECO:0000313" key="1">
    <source>
        <dbReference type="EMBL" id="MPN49287.1"/>
    </source>
</evidence>
<organism evidence="1">
    <name type="scientific">bioreactor metagenome</name>
    <dbReference type="NCBI Taxonomy" id="1076179"/>
    <lineage>
        <taxon>unclassified sequences</taxon>
        <taxon>metagenomes</taxon>
        <taxon>ecological metagenomes</taxon>
    </lineage>
</organism>